<comment type="subcellular location">
    <subcellularLocation>
        <location evidence="1">Nucleus</location>
    </subcellularLocation>
</comment>
<name>A0ABM1VEE2_SOLPN</name>
<evidence type="ECO:0000259" key="10">
    <source>
        <dbReference type="PROSITE" id="PS51294"/>
    </source>
</evidence>
<sequence length="455" mass="51286">MEVENSKKGRILVVDDINCNLTTIASLKYSQFEVMTVNSIEVALGGLRSSGLSFDLLLTDIHMLKMDVFQFQQEITKEFDIPICFMSNDKKDSTLIKGLDNRAVFFILKPITQDGINYLWNYATSLGKKKHKGKHVVQVFEENTNEKILNEVIDIESSSSVSKKDKSIRKYDDVENKDYSSQRAKKSKTLWRDPLHNKFVEVVDILGVKNARPKKVHELMNMPELTKKQIASHLQKYRLTLDKKPNPELVLDSSKTTSGNANQLSITTDNISALAPQGMTKNLNNAGPDTEPDLRNFMYDYEKDRKFSNILSRHLNQKPYKLQGNHEGINADGISLQLGNVLPNSNLEQGKYASITAEERPLHSSTVSPNLTLQQEIYGGVTAGDALFDHLNVRSNSENGSGDYESFTAEDWSILNSLFLDHELEQANHEGLTTKEGSLQLRNDPPNTTLELNMC</sequence>
<dbReference type="RefSeq" id="XP_027774110.1">
    <property type="nucleotide sequence ID" value="XM_027918309.1"/>
</dbReference>
<dbReference type="InterPro" id="IPR045279">
    <property type="entry name" value="ARR-like"/>
</dbReference>
<evidence type="ECO:0000256" key="7">
    <source>
        <dbReference type="ARBA" id="ARBA00023242"/>
    </source>
</evidence>
<feature type="modified residue" description="4-aspartylphosphate" evidence="8">
    <location>
        <position position="60"/>
    </location>
</feature>
<evidence type="ECO:0000256" key="4">
    <source>
        <dbReference type="ARBA" id="ARBA00023015"/>
    </source>
</evidence>
<organism evidence="11 12">
    <name type="scientific">Solanum pennellii</name>
    <name type="common">Tomato</name>
    <name type="synonym">Lycopersicon pennellii</name>
    <dbReference type="NCBI Taxonomy" id="28526"/>
    <lineage>
        <taxon>Eukaryota</taxon>
        <taxon>Viridiplantae</taxon>
        <taxon>Streptophyta</taxon>
        <taxon>Embryophyta</taxon>
        <taxon>Tracheophyta</taxon>
        <taxon>Spermatophyta</taxon>
        <taxon>Magnoliopsida</taxon>
        <taxon>eudicotyledons</taxon>
        <taxon>Gunneridae</taxon>
        <taxon>Pentapetalae</taxon>
        <taxon>asterids</taxon>
        <taxon>lamiids</taxon>
        <taxon>Solanales</taxon>
        <taxon>Solanaceae</taxon>
        <taxon>Solanoideae</taxon>
        <taxon>Solaneae</taxon>
        <taxon>Solanum</taxon>
        <taxon>Solanum subgen. Lycopersicon</taxon>
    </lineage>
</organism>
<keyword evidence="7" id="KW-0539">Nucleus</keyword>
<dbReference type="Pfam" id="PF00072">
    <property type="entry name" value="Response_reg"/>
    <property type="match status" value="1"/>
</dbReference>
<dbReference type="Proteomes" id="UP000694930">
    <property type="component" value="Chromosome 7"/>
</dbReference>
<dbReference type="InterPro" id="IPR017930">
    <property type="entry name" value="Myb_dom"/>
</dbReference>
<evidence type="ECO:0000256" key="6">
    <source>
        <dbReference type="ARBA" id="ARBA00023163"/>
    </source>
</evidence>
<evidence type="ECO:0000259" key="9">
    <source>
        <dbReference type="PROSITE" id="PS50110"/>
    </source>
</evidence>
<evidence type="ECO:0000256" key="3">
    <source>
        <dbReference type="ARBA" id="ARBA00023012"/>
    </source>
</evidence>
<dbReference type="SUPFAM" id="SSF52172">
    <property type="entry name" value="CheY-like"/>
    <property type="match status" value="1"/>
</dbReference>
<evidence type="ECO:0000313" key="12">
    <source>
        <dbReference type="RefSeq" id="XP_027774110.1"/>
    </source>
</evidence>
<accession>A0ABM1VEE2</accession>
<evidence type="ECO:0000256" key="2">
    <source>
        <dbReference type="ARBA" id="ARBA00022553"/>
    </source>
</evidence>
<dbReference type="InterPro" id="IPR011006">
    <property type="entry name" value="CheY-like_superfamily"/>
</dbReference>
<keyword evidence="3" id="KW-0902">Two-component regulatory system</keyword>
<dbReference type="PROSITE" id="PS51294">
    <property type="entry name" value="HTH_MYB"/>
    <property type="match status" value="1"/>
</dbReference>
<reference evidence="12" key="2">
    <citation type="submission" date="2025-08" db="UniProtKB">
        <authorList>
            <consortium name="RefSeq"/>
        </authorList>
    </citation>
    <scope>IDENTIFICATION</scope>
</reference>
<dbReference type="SMART" id="SM00448">
    <property type="entry name" value="REC"/>
    <property type="match status" value="1"/>
</dbReference>
<dbReference type="SUPFAM" id="SSF46689">
    <property type="entry name" value="Homeodomain-like"/>
    <property type="match status" value="1"/>
</dbReference>
<dbReference type="PANTHER" id="PTHR43874">
    <property type="entry name" value="TWO-COMPONENT RESPONSE REGULATOR"/>
    <property type="match status" value="1"/>
</dbReference>
<feature type="domain" description="Response regulatory" evidence="9">
    <location>
        <begin position="10"/>
        <end position="124"/>
    </location>
</feature>
<dbReference type="PANTHER" id="PTHR43874:SF19">
    <property type="entry name" value="RESPONSE REGULATOR 23-RELATED"/>
    <property type="match status" value="1"/>
</dbReference>
<evidence type="ECO:0000256" key="8">
    <source>
        <dbReference type="PROSITE-ProRule" id="PRU00169"/>
    </source>
</evidence>
<proteinExistence type="predicted"/>
<dbReference type="InterPro" id="IPR001789">
    <property type="entry name" value="Sig_transdc_resp-reg_receiver"/>
</dbReference>
<feature type="domain" description="HTH myb-type" evidence="10">
    <location>
        <begin position="183"/>
        <end position="242"/>
    </location>
</feature>
<dbReference type="PROSITE" id="PS50110">
    <property type="entry name" value="RESPONSE_REGULATORY"/>
    <property type="match status" value="1"/>
</dbReference>
<protein>
    <submittedName>
        <fullName evidence="12">Two-component response regulator ARR14-like</fullName>
    </submittedName>
</protein>
<dbReference type="Gene3D" id="3.40.50.2300">
    <property type="match status" value="1"/>
</dbReference>
<evidence type="ECO:0000313" key="11">
    <source>
        <dbReference type="Proteomes" id="UP000694930"/>
    </source>
</evidence>
<keyword evidence="6" id="KW-0804">Transcription</keyword>
<dbReference type="InterPro" id="IPR009057">
    <property type="entry name" value="Homeodomain-like_sf"/>
</dbReference>
<reference evidence="11" key="1">
    <citation type="journal article" date="2014" name="Nat. Genet.">
        <title>The genome of the stress-tolerant wild tomato species Solanum pennellii.</title>
        <authorList>
            <person name="Bolger A."/>
            <person name="Scossa F."/>
            <person name="Bolger M.E."/>
            <person name="Lanz C."/>
            <person name="Maumus F."/>
            <person name="Tohge T."/>
            <person name="Quesneville H."/>
            <person name="Alseekh S."/>
            <person name="Sorensen I."/>
            <person name="Lichtenstein G."/>
            <person name="Fich E.A."/>
            <person name="Conte M."/>
            <person name="Keller H."/>
            <person name="Schneeberger K."/>
            <person name="Schwacke R."/>
            <person name="Ofner I."/>
            <person name="Vrebalov J."/>
            <person name="Xu Y."/>
            <person name="Osorio S."/>
            <person name="Aflitos S.A."/>
            <person name="Schijlen E."/>
            <person name="Jimenez-Gomez J.M."/>
            <person name="Ryngajllo M."/>
            <person name="Kimura S."/>
            <person name="Kumar R."/>
            <person name="Koenig D."/>
            <person name="Headland L.R."/>
            <person name="Maloof J.N."/>
            <person name="Sinha N."/>
            <person name="van Ham R.C."/>
            <person name="Lankhorst R.K."/>
            <person name="Mao L."/>
            <person name="Vogel A."/>
            <person name="Arsova B."/>
            <person name="Panstruga R."/>
            <person name="Fei Z."/>
            <person name="Rose J.K."/>
            <person name="Zamir D."/>
            <person name="Carrari F."/>
            <person name="Giovannoni J.J."/>
            <person name="Weigel D."/>
            <person name="Usadel B."/>
            <person name="Fernie A.R."/>
        </authorList>
    </citation>
    <scope>NUCLEOTIDE SEQUENCE [LARGE SCALE GENOMIC DNA]</scope>
    <source>
        <strain evidence="11">cv. LA0716</strain>
    </source>
</reference>
<dbReference type="NCBIfam" id="TIGR01557">
    <property type="entry name" value="myb_SHAQKYF"/>
    <property type="match status" value="1"/>
</dbReference>
<keyword evidence="2 8" id="KW-0597">Phosphoprotein</keyword>
<keyword evidence="11" id="KW-1185">Reference proteome</keyword>
<dbReference type="InterPro" id="IPR006447">
    <property type="entry name" value="Myb_dom_plants"/>
</dbReference>
<dbReference type="GeneID" id="114077916"/>
<keyword evidence="5" id="KW-0010">Activator</keyword>
<keyword evidence="4" id="KW-0805">Transcription regulation</keyword>
<gene>
    <name evidence="12" type="primary">LOC114077916</name>
</gene>
<dbReference type="Gene3D" id="1.10.10.60">
    <property type="entry name" value="Homeodomain-like"/>
    <property type="match status" value="1"/>
</dbReference>
<evidence type="ECO:0000256" key="1">
    <source>
        <dbReference type="ARBA" id="ARBA00004123"/>
    </source>
</evidence>
<evidence type="ECO:0000256" key="5">
    <source>
        <dbReference type="ARBA" id="ARBA00023159"/>
    </source>
</evidence>